<proteinExistence type="predicted"/>
<evidence type="ECO:0000256" key="4">
    <source>
        <dbReference type="ARBA" id="ARBA00022833"/>
    </source>
</evidence>
<dbReference type="AlphaFoldDB" id="A0AAV3ZGV5"/>
<feature type="compositionally biased region" description="Basic and acidic residues" evidence="6">
    <location>
        <begin position="265"/>
        <end position="285"/>
    </location>
</feature>
<dbReference type="InterPro" id="IPR047126">
    <property type="entry name" value="RNF141-like"/>
</dbReference>
<name>A0AAV3ZGV5_9GAST</name>
<dbReference type="GO" id="GO:0051865">
    <property type="term" value="P:protein autoubiquitination"/>
    <property type="evidence" value="ECO:0007669"/>
    <property type="project" value="TreeGrafter"/>
</dbReference>
<dbReference type="GO" id="GO:0008270">
    <property type="term" value="F:zinc ion binding"/>
    <property type="evidence" value="ECO:0007669"/>
    <property type="project" value="UniProtKB-KW"/>
</dbReference>
<gene>
    <name evidence="8" type="ORF">PoB_002029500</name>
</gene>
<protein>
    <recommendedName>
        <fullName evidence="1">RING finger protein 141</fullName>
    </recommendedName>
</protein>
<feature type="compositionally biased region" description="Acidic residues" evidence="6">
    <location>
        <begin position="296"/>
        <end position="310"/>
    </location>
</feature>
<keyword evidence="4" id="KW-0862">Zinc</keyword>
<reference evidence="8 9" key="1">
    <citation type="journal article" date="2021" name="Elife">
        <title>Chloroplast acquisition without the gene transfer in kleptoplastic sea slugs, Plakobranchus ocellatus.</title>
        <authorList>
            <person name="Maeda T."/>
            <person name="Takahashi S."/>
            <person name="Yoshida T."/>
            <person name="Shimamura S."/>
            <person name="Takaki Y."/>
            <person name="Nagai Y."/>
            <person name="Toyoda A."/>
            <person name="Suzuki Y."/>
            <person name="Arimoto A."/>
            <person name="Ishii H."/>
            <person name="Satoh N."/>
            <person name="Nishiyama T."/>
            <person name="Hasebe M."/>
            <person name="Maruyama T."/>
            <person name="Minagawa J."/>
            <person name="Obokata J."/>
            <person name="Shigenobu S."/>
        </authorList>
    </citation>
    <scope>NUCLEOTIDE SEQUENCE [LARGE SCALE GENOMIC DNA]</scope>
</reference>
<dbReference type="InterPro" id="IPR001841">
    <property type="entry name" value="Znf_RING"/>
</dbReference>
<dbReference type="Gene3D" id="3.30.40.10">
    <property type="entry name" value="Zinc/RING finger domain, C3HC4 (zinc finger)"/>
    <property type="match status" value="1"/>
</dbReference>
<dbReference type="SMART" id="SM00184">
    <property type="entry name" value="RING"/>
    <property type="match status" value="1"/>
</dbReference>
<accession>A0AAV3ZGV5</accession>
<evidence type="ECO:0000256" key="3">
    <source>
        <dbReference type="ARBA" id="ARBA00022771"/>
    </source>
</evidence>
<dbReference type="CDD" id="cd16545">
    <property type="entry name" value="RING-HC_RNF141"/>
    <property type="match status" value="1"/>
</dbReference>
<dbReference type="InterPro" id="IPR013083">
    <property type="entry name" value="Znf_RING/FYVE/PHD"/>
</dbReference>
<keyword evidence="3 5" id="KW-0863">Zinc-finger</keyword>
<dbReference type="PROSITE" id="PS50089">
    <property type="entry name" value="ZF_RING_2"/>
    <property type="match status" value="1"/>
</dbReference>
<dbReference type="InterPro" id="IPR043400">
    <property type="entry name" value="RING-HC_RNF141"/>
</dbReference>
<dbReference type="SUPFAM" id="SSF57850">
    <property type="entry name" value="RING/U-box"/>
    <property type="match status" value="1"/>
</dbReference>
<dbReference type="EMBL" id="BLXT01002372">
    <property type="protein sequence ID" value="GFN93789.1"/>
    <property type="molecule type" value="Genomic_DNA"/>
</dbReference>
<evidence type="ECO:0000259" key="7">
    <source>
        <dbReference type="PROSITE" id="PS50089"/>
    </source>
</evidence>
<feature type="region of interest" description="Disordered" evidence="6">
    <location>
        <begin position="263"/>
        <end position="316"/>
    </location>
</feature>
<comment type="caution">
    <text evidence="8">The sequence shown here is derived from an EMBL/GenBank/DDBJ whole genome shotgun (WGS) entry which is preliminary data.</text>
</comment>
<sequence length="316" mass="35547">MGQNPSVSMATYAGEGELNQVQTRLQAQLTILKSLARVSHKEVLACIAELNSVTRTFTDRSGKQLRFMVRKGTDTTFLWKATIRIACVKVNTSANTVESSRLLTLRQFVVIYKEITEQVAALSRPIRNLEGRDAQSQEQDPSEGTSACKVDELTASAFFPKPANKWKNQDLGDGTVKETECQGLSDNLAECCVCMDRKACVMLSCCHEFCELCIDNWTRDESHSTCPLCRSKVEGNDDTWVLTDQQDQPDFEHEVSGYLLGLADRSGRPAEPHQHQEVHEGERHHQQQQQHRQLDSDDNDYDGADDEYNSDDGTQR</sequence>
<dbReference type="PROSITE" id="PS00518">
    <property type="entry name" value="ZF_RING_1"/>
    <property type="match status" value="1"/>
</dbReference>
<feature type="domain" description="RING-type" evidence="7">
    <location>
        <begin position="191"/>
        <end position="230"/>
    </location>
</feature>
<evidence type="ECO:0000313" key="9">
    <source>
        <dbReference type="Proteomes" id="UP000735302"/>
    </source>
</evidence>
<evidence type="ECO:0000256" key="2">
    <source>
        <dbReference type="ARBA" id="ARBA00022723"/>
    </source>
</evidence>
<keyword evidence="9" id="KW-1185">Reference proteome</keyword>
<dbReference type="InterPro" id="IPR017907">
    <property type="entry name" value="Znf_RING_CS"/>
</dbReference>
<keyword evidence="2" id="KW-0479">Metal-binding</keyword>
<dbReference type="GO" id="GO:0004842">
    <property type="term" value="F:ubiquitin-protein transferase activity"/>
    <property type="evidence" value="ECO:0007669"/>
    <property type="project" value="TreeGrafter"/>
</dbReference>
<organism evidence="8 9">
    <name type="scientific">Plakobranchus ocellatus</name>
    <dbReference type="NCBI Taxonomy" id="259542"/>
    <lineage>
        <taxon>Eukaryota</taxon>
        <taxon>Metazoa</taxon>
        <taxon>Spiralia</taxon>
        <taxon>Lophotrochozoa</taxon>
        <taxon>Mollusca</taxon>
        <taxon>Gastropoda</taxon>
        <taxon>Heterobranchia</taxon>
        <taxon>Euthyneura</taxon>
        <taxon>Panpulmonata</taxon>
        <taxon>Sacoglossa</taxon>
        <taxon>Placobranchoidea</taxon>
        <taxon>Plakobranchidae</taxon>
        <taxon>Plakobranchus</taxon>
    </lineage>
</organism>
<evidence type="ECO:0000256" key="6">
    <source>
        <dbReference type="SAM" id="MobiDB-lite"/>
    </source>
</evidence>
<evidence type="ECO:0000256" key="5">
    <source>
        <dbReference type="PROSITE-ProRule" id="PRU00175"/>
    </source>
</evidence>
<evidence type="ECO:0000256" key="1">
    <source>
        <dbReference type="ARBA" id="ARBA00022017"/>
    </source>
</evidence>
<dbReference type="PANTHER" id="PTHR12109">
    <property type="entry name" value="RING FINGER PROTEIN 141-RELATED"/>
    <property type="match status" value="1"/>
</dbReference>
<dbReference type="PANTHER" id="PTHR12109:SF3">
    <property type="entry name" value="RING FINGER PROTEIN 141"/>
    <property type="match status" value="1"/>
</dbReference>
<evidence type="ECO:0000313" key="8">
    <source>
        <dbReference type="EMBL" id="GFN93789.1"/>
    </source>
</evidence>
<dbReference type="Proteomes" id="UP000735302">
    <property type="component" value="Unassembled WGS sequence"/>
</dbReference>